<dbReference type="Proteomes" id="UP000608420">
    <property type="component" value="Unassembled WGS sequence"/>
</dbReference>
<evidence type="ECO:0000313" key="3">
    <source>
        <dbReference type="Proteomes" id="UP000608420"/>
    </source>
</evidence>
<comment type="caution">
    <text evidence="2">The sequence shown here is derived from an EMBL/GenBank/DDBJ whole genome shotgun (WGS) entry which is preliminary data.</text>
</comment>
<protein>
    <recommendedName>
        <fullName evidence="4">DUF4365 domain-containing protein</fullName>
    </recommendedName>
</protein>
<reference evidence="3" key="1">
    <citation type="journal article" date="2019" name="Int. J. Syst. Evol. Microbiol.">
        <title>The Global Catalogue of Microorganisms (GCM) 10K type strain sequencing project: providing services to taxonomists for standard genome sequencing and annotation.</title>
        <authorList>
            <consortium name="The Broad Institute Genomics Platform"/>
            <consortium name="The Broad Institute Genome Sequencing Center for Infectious Disease"/>
            <person name="Wu L."/>
            <person name="Ma J."/>
        </authorList>
    </citation>
    <scope>NUCLEOTIDE SEQUENCE [LARGE SCALE GENOMIC DNA]</scope>
    <source>
        <strain evidence="3">CGMCC 1.15420</strain>
    </source>
</reference>
<name>A0ABQ1W6N0_9BACL</name>
<keyword evidence="3" id="KW-1185">Reference proteome</keyword>
<sequence length="206" mass="24666">MIEIEVIKFPIDTSLLLTVQSMGSGIPVILFVVSLDMRKVFFVCLNDLIDKVIVPEDPNFYEKESKVINVPVKNEVSRLHEHLVGIKFYAKRIKFYSAFMKFIYQEKELHYLDWSDRDSVLTTLRHFIGIISRFDIWDAQQWRIVQIYYHRILELERGLETEDFDLLYHKVIPLWEGLTTLSRNYEEMCREWFLPTYLAQLTSYPE</sequence>
<gene>
    <name evidence="2" type="ORF">GCM10010913_41700</name>
</gene>
<keyword evidence="1" id="KW-0472">Membrane</keyword>
<proteinExistence type="predicted"/>
<accession>A0ABQ1W6N0</accession>
<keyword evidence="1" id="KW-0812">Transmembrane</keyword>
<organism evidence="2 3">
    <name type="scientific">Paenibacillus aceti</name>
    <dbReference type="NCBI Taxonomy" id="1820010"/>
    <lineage>
        <taxon>Bacteria</taxon>
        <taxon>Bacillati</taxon>
        <taxon>Bacillota</taxon>
        <taxon>Bacilli</taxon>
        <taxon>Bacillales</taxon>
        <taxon>Paenibacillaceae</taxon>
        <taxon>Paenibacillus</taxon>
    </lineage>
</organism>
<keyword evidence="1" id="KW-1133">Transmembrane helix</keyword>
<evidence type="ECO:0008006" key="4">
    <source>
        <dbReference type="Google" id="ProtNLM"/>
    </source>
</evidence>
<evidence type="ECO:0000256" key="1">
    <source>
        <dbReference type="SAM" id="Phobius"/>
    </source>
</evidence>
<feature type="transmembrane region" description="Helical" evidence="1">
    <location>
        <begin position="15"/>
        <end position="35"/>
    </location>
</feature>
<dbReference type="EMBL" id="BMIW01000041">
    <property type="protein sequence ID" value="GGG15447.1"/>
    <property type="molecule type" value="Genomic_DNA"/>
</dbReference>
<evidence type="ECO:0000313" key="2">
    <source>
        <dbReference type="EMBL" id="GGG15447.1"/>
    </source>
</evidence>